<gene>
    <name evidence="2" type="ORF">STRIC_1686</name>
</gene>
<accession>G5K4G4</accession>
<evidence type="ECO:0000256" key="1">
    <source>
        <dbReference type="SAM" id="Phobius"/>
    </source>
</evidence>
<proteinExistence type="predicted"/>
<evidence type="ECO:0000313" key="3">
    <source>
        <dbReference type="Proteomes" id="UP000003330"/>
    </source>
</evidence>
<keyword evidence="3" id="KW-1185">Reference proteome</keyword>
<evidence type="ECO:0000313" key="2">
    <source>
        <dbReference type="EMBL" id="EHI69130.1"/>
    </source>
</evidence>
<keyword evidence="1" id="KW-0472">Membrane</keyword>
<dbReference type="AlphaFoldDB" id="G5K4G4"/>
<protein>
    <submittedName>
        <fullName evidence="2">Uncharacterized protein</fullName>
    </submittedName>
</protein>
<name>G5K4G4_9STRE</name>
<comment type="caution">
    <text evidence="2">The sequence shown here is derived from an EMBL/GenBank/DDBJ whole genome shotgun (WGS) entry which is preliminary data.</text>
</comment>
<sequence>MRAQTINNMILINMFLPQNILVFLIESQFLVYHKKKV</sequence>
<dbReference type="EMBL" id="AEUX02000007">
    <property type="protein sequence ID" value="EHI69130.1"/>
    <property type="molecule type" value="Genomic_DNA"/>
</dbReference>
<feature type="transmembrane region" description="Helical" evidence="1">
    <location>
        <begin position="6"/>
        <end position="25"/>
    </location>
</feature>
<dbReference type="Proteomes" id="UP000003330">
    <property type="component" value="Unassembled WGS sequence"/>
</dbReference>
<reference evidence="2 3" key="1">
    <citation type="journal article" date="2014" name="Int. J. Syst. Evol. Microbiol.">
        <title>Phylogenomics and the dynamic genome evolution of the genus Streptococcus.</title>
        <authorList>
            <consortium name="The Broad Institute Genome Sequencing Platform"/>
            <person name="Richards V.P."/>
            <person name="Palmer S.R."/>
            <person name="Pavinski Bitar P.D."/>
            <person name="Qin X."/>
            <person name="Weinstock G.M."/>
            <person name="Highlander S.K."/>
            <person name="Town C.D."/>
            <person name="Burne R.A."/>
            <person name="Stanhope M.J."/>
        </authorList>
    </citation>
    <scope>NUCLEOTIDE SEQUENCE [LARGE SCALE GENOMIC DNA]</scope>
    <source>
        <strain evidence="2 3">707-05</strain>
    </source>
</reference>
<organism evidence="2 3">
    <name type="scientific">Streptococcus ictaluri 707-05</name>
    <dbReference type="NCBI Taxonomy" id="764299"/>
    <lineage>
        <taxon>Bacteria</taxon>
        <taxon>Bacillati</taxon>
        <taxon>Bacillota</taxon>
        <taxon>Bacilli</taxon>
        <taxon>Lactobacillales</taxon>
        <taxon>Streptococcaceae</taxon>
        <taxon>Streptococcus</taxon>
    </lineage>
</organism>
<keyword evidence="1" id="KW-1133">Transmembrane helix</keyword>
<keyword evidence="1" id="KW-0812">Transmembrane</keyword>